<dbReference type="STRING" id="1121390.SAMN02746041_01599"/>
<dbReference type="InterPro" id="IPR013249">
    <property type="entry name" value="RNA_pol_sigma70_r4_t2"/>
</dbReference>
<sequence length="233" mass="26501">MAEDREVGKGRCNVLSAARTQVPSADEAPSAGPVPDDHELVRRAQKGDRQAMERLLASHYPRVLATAFRLCDFDLPRAQETAQEAMIQVLRHIGRFQGRSAFSTWLHRIVVNTCLMERRKRKRRLSLWDGWRSSRGEDPPSRDGVGSGVPWMGTWPAWARGQPGLRNDVQQALRLLSERQRTVFILKVFEEMTLKEISEATGMALGTVKTHLVRAMQAMRRHLQDYDGNHEGH</sequence>
<feature type="domain" description="RNA polymerase sigma factor 70 region 4 type 2" evidence="8">
    <location>
        <begin position="167"/>
        <end position="219"/>
    </location>
</feature>
<dbReference type="InterPro" id="IPR039425">
    <property type="entry name" value="RNA_pol_sigma-70-like"/>
</dbReference>
<evidence type="ECO:0000256" key="1">
    <source>
        <dbReference type="ARBA" id="ARBA00010641"/>
    </source>
</evidence>
<evidence type="ECO:0000256" key="5">
    <source>
        <dbReference type="ARBA" id="ARBA00023163"/>
    </source>
</evidence>
<keyword evidence="5" id="KW-0804">Transcription</keyword>
<keyword evidence="4" id="KW-0238">DNA-binding</keyword>
<comment type="similarity">
    <text evidence="1">Belongs to the sigma-70 factor family. ECF subfamily.</text>
</comment>
<evidence type="ECO:0000256" key="6">
    <source>
        <dbReference type="SAM" id="MobiDB-lite"/>
    </source>
</evidence>
<dbReference type="RefSeq" id="WP_084057358.1">
    <property type="nucleotide sequence ID" value="NZ_FWXF01000007.1"/>
</dbReference>
<dbReference type="PANTHER" id="PTHR43133:SF8">
    <property type="entry name" value="RNA POLYMERASE SIGMA FACTOR HI_1459-RELATED"/>
    <property type="match status" value="1"/>
</dbReference>
<evidence type="ECO:0000259" key="7">
    <source>
        <dbReference type="Pfam" id="PF04542"/>
    </source>
</evidence>
<dbReference type="CDD" id="cd06171">
    <property type="entry name" value="Sigma70_r4"/>
    <property type="match status" value="1"/>
</dbReference>
<proteinExistence type="inferred from homology"/>
<dbReference type="PANTHER" id="PTHR43133">
    <property type="entry name" value="RNA POLYMERASE ECF-TYPE SIGMA FACTO"/>
    <property type="match status" value="1"/>
</dbReference>
<reference evidence="9 10" key="1">
    <citation type="submission" date="2017-04" db="EMBL/GenBank/DDBJ databases">
        <authorList>
            <person name="Afonso C.L."/>
            <person name="Miller P.J."/>
            <person name="Scott M.A."/>
            <person name="Spackman E."/>
            <person name="Goraichik I."/>
            <person name="Dimitrov K.M."/>
            <person name="Suarez D.L."/>
            <person name="Swayne D.E."/>
        </authorList>
    </citation>
    <scope>NUCLEOTIDE SEQUENCE [LARGE SCALE GENOMIC DNA]</scope>
    <source>
        <strain evidence="9 10">DSM 13146</strain>
    </source>
</reference>
<dbReference type="GO" id="GO:0016987">
    <property type="term" value="F:sigma factor activity"/>
    <property type="evidence" value="ECO:0007669"/>
    <property type="project" value="UniProtKB-KW"/>
</dbReference>
<dbReference type="Gene3D" id="1.10.10.10">
    <property type="entry name" value="Winged helix-like DNA-binding domain superfamily/Winged helix DNA-binding domain"/>
    <property type="match status" value="1"/>
</dbReference>
<dbReference type="InterPro" id="IPR014284">
    <property type="entry name" value="RNA_pol_sigma-70_dom"/>
</dbReference>
<feature type="domain" description="RNA polymerase sigma-70 region 2" evidence="7">
    <location>
        <begin position="56"/>
        <end position="124"/>
    </location>
</feature>
<keyword evidence="10" id="KW-1185">Reference proteome</keyword>
<gene>
    <name evidence="9" type="ORF">SAMN02746041_01599</name>
</gene>
<accession>A0A1W1XG42</accession>
<dbReference type="SUPFAM" id="SSF88659">
    <property type="entry name" value="Sigma3 and sigma4 domains of RNA polymerase sigma factors"/>
    <property type="match status" value="1"/>
</dbReference>
<evidence type="ECO:0000256" key="2">
    <source>
        <dbReference type="ARBA" id="ARBA00023015"/>
    </source>
</evidence>
<dbReference type="AlphaFoldDB" id="A0A1W1XG42"/>
<evidence type="ECO:0000313" key="9">
    <source>
        <dbReference type="EMBL" id="SMC22945.1"/>
    </source>
</evidence>
<evidence type="ECO:0000256" key="3">
    <source>
        <dbReference type="ARBA" id="ARBA00023082"/>
    </source>
</evidence>
<dbReference type="Pfam" id="PF08281">
    <property type="entry name" value="Sigma70_r4_2"/>
    <property type="match status" value="1"/>
</dbReference>
<dbReference type="SUPFAM" id="SSF88946">
    <property type="entry name" value="Sigma2 domain of RNA polymerase sigma factors"/>
    <property type="match status" value="1"/>
</dbReference>
<organism evidence="9 10">
    <name type="scientific">Desulfacinum hydrothermale DSM 13146</name>
    <dbReference type="NCBI Taxonomy" id="1121390"/>
    <lineage>
        <taxon>Bacteria</taxon>
        <taxon>Pseudomonadati</taxon>
        <taxon>Thermodesulfobacteriota</taxon>
        <taxon>Syntrophobacteria</taxon>
        <taxon>Syntrophobacterales</taxon>
        <taxon>Syntrophobacteraceae</taxon>
        <taxon>Desulfacinum</taxon>
    </lineage>
</organism>
<dbReference type="InterPro" id="IPR007627">
    <property type="entry name" value="RNA_pol_sigma70_r2"/>
</dbReference>
<feature type="region of interest" description="Disordered" evidence="6">
    <location>
        <begin position="1"/>
        <end position="37"/>
    </location>
</feature>
<dbReference type="Proteomes" id="UP000192783">
    <property type="component" value="Unassembled WGS sequence"/>
</dbReference>
<dbReference type="InterPro" id="IPR036388">
    <property type="entry name" value="WH-like_DNA-bd_sf"/>
</dbReference>
<evidence type="ECO:0000313" key="10">
    <source>
        <dbReference type="Proteomes" id="UP000192783"/>
    </source>
</evidence>
<dbReference type="InterPro" id="IPR013324">
    <property type="entry name" value="RNA_pol_sigma_r3/r4-like"/>
</dbReference>
<keyword evidence="2" id="KW-0805">Transcription regulation</keyword>
<dbReference type="GO" id="GO:0006352">
    <property type="term" value="P:DNA-templated transcription initiation"/>
    <property type="evidence" value="ECO:0007669"/>
    <property type="project" value="InterPro"/>
</dbReference>
<name>A0A1W1XG42_9BACT</name>
<dbReference type="InterPro" id="IPR013325">
    <property type="entry name" value="RNA_pol_sigma_r2"/>
</dbReference>
<dbReference type="OrthoDB" id="9780326at2"/>
<keyword evidence="3" id="KW-0731">Sigma factor</keyword>
<dbReference type="Gene3D" id="1.10.1740.10">
    <property type="match status" value="1"/>
</dbReference>
<dbReference type="Pfam" id="PF04542">
    <property type="entry name" value="Sigma70_r2"/>
    <property type="match status" value="1"/>
</dbReference>
<evidence type="ECO:0000259" key="8">
    <source>
        <dbReference type="Pfam" id="PF08281"/>
    </source>
</evidence>
<dbReference type="EMBL" id="FWXF01000007">
    <property type="protein sequence ID" value="SMC22945.1"/>
    <property type="molecule type" value="Genomic_DNA"/>
</dbReference>
<dbReference type="GO" id="GO:0003677">
    <property type="term" value="F:DNA binding"/>
    <property type="evidence" value="ECO:0007669"/>
    <property type="project" value="UniProtKB-KW"/>
</dbReference>
<evidence type="ECO:0000256" key="4">
    <source>
        <dbReference type="ARBA" id="ARBA00023125"/>
    </source>
</evidence>
<protein>
    <submittedName>
        <fullName evidence="9">RNA polymerase sigma-70 factor, ECF subfamily</fullName>
    </submittedName>
</protein>
<dbReference type="NCBIfam" id="TIGR02937">
    <property type="entry name" value="sigma70-ECF"/>
    <property type="match status" value="1"/>
</dbReference>